<protein>
    <submittedName>
        <fullName evidence="2">Uncharacterized protein</fullName>
    </submittedName>
</protein>
<organism evidence="2 3">
    <name type="scientific">Monilinia vaccinii-corymbosi</name>
    <dbReference type="NCBI Taxonomy" id="61207"/>
    <lineage>
        <taxon>Eukaryota</taxon>
        <taxon>Fungi</taxon>
        <taxon>Dikarya</taxon>
        <taxon>Ascomycota</taxon>
        <taxon>Pezizomycotina</taxon>
        <taxon>Leotiomycetes</taxon>
        <taxon>Helotiales</taxon>
        <taxon>Sclerotiniaceae</taxon>
        <taxon>Monilinia</taxon>
    </lineage>
</organism>
<evidence type="ECO:0000313" key="2">
    <source>
        <dbReference type="EMBL" id="QSZ29698.1"/>
    </source>
</evidence>
<keyword evidence="1" id="KW-1133">Transmembrane helix</keyword>
<reference evidence="2" key="1">
    <citation type="submission" date="2020-10" db="EMBL/GenBank/DDBJ databases">
        <title>Genome Sequence of Monilinia vaccinii-corymbosi Sheds Light on Mummy Berry Disease Infection of Blueberry and Mating Type.</title>
        <authorList>
            <person name="Yow A.G."/>
            <person name="Zhang Y."/>
            <person name="Bansal K."/>
            <person name="Eacker S.M."/>
            <person name="Sullivan S."/>
            <person name="Liachko I."/>
            <person name="Cubeta M.A."/>
            <person name="Rollins J.A."/>
            <person name="Ashrafi H."/>
        </authorList>
    </citation>
    <scope>NUCLEOTIDE SEQUENCE</scope>
    <source>
        <strain evidence="2">RL-1</strain>
    </source>
</reference>
<dbReference type="EMBL" id="CP063405">
    <property type="protein sequence ID" value="QSZ29698.1"/>
    <property type="molecule type" value="Genomic_DNA"/>
</dbReference>
<gene>
    <name evidence="2" type="ORF">DSL72_004215</name>
</gene>
<dbReference type="InterPro" id="IPR021460">
    <property type="entry name" value="DUF3112"/>
</dbReference>
<keyword evidence="1" id="KW-0472">Membrane</keyword>
<feature type="transmembrane region" description="Helical" evidence="1">
    <location>
        <begin position="174"/>
        <end position="196"/>
    </location>
</feature>
<feature type="transmembrane region" description="Helical" evidence="1">
    <location>
        <begin position="92"/>
        <end position="114"/>
    </location>
</feature>
<name>A0A8A3P734_9HELO</name>
<dbReference type="Pfam" id="PF11309">
    <property type="entry name" value="DUF3112"/>
    <property type="match status" value="1"/>
</dbReference>
<evidence type="ECO:0000256" key="1">
    <source>
        <dbReference type="SAM" id="Phobius"/>
    </source>
</evidence>
<sequence>MASNTMHISPPYPPTHAGIGLTPTNDVDTPITAVFLVLFLLSAITHMTILQINFRRGQKFLMSGMAFGFSFTRVITCIMRIVWASYPSNVKIALAAQIFVAVGTILLFLINMIFTSRLLRARHTWAWNTWIRNTFRVAYVSLFVGLIMIITVTVDRFFTRNPHVLRIDRVVQLVISTYFAVYAFMPIPLLALRLFLPPTPLTVQGRRRNAVEKFGTGRFRTKVRLVLFASLILTLGAAFRAGTEYKPRLVHDPAWYHNKYCFYFFDFTIEIIVLYVFAALRVDRRFIVPNATKAQGDFRAGGPGGMPVKGEEGARAVRWEWMRGWKGEWREWDVEGEDDVFLEAETAVNSSASGGVTPEVLSSREDVDVEMGATEFPTM</sequence>
<accession>A0A8A3P734</accession>
<feature type="transmembrane region" description="Helical" evidence="1">
    <location>
        <begin position="66"/>
        <end position="86"/>
    </location>
</feature>
<feature type="transmembrane region" description="Helical" evidence="1">
    <location>
        <begin position="223"/>
        <end position="242"/>
    </location>
</feature>
<evidence type="ECO:0000313" key="3">
    <source>
        <dbReference type="Proteomes" id="UP000672032"/>
    </source>
</evidence>
<dbReference type="OrthoDB" id="3357002at2759"/>
<dbReference type="AlphaFoldDB" id="A0A8A3P734"/>
<feature type="transmembrane region" description="Helical" evidence="1">
    <location>
        <begin position="135"/>
        <end position="154"/>
    </location>
</feature>
<dbReference type="PANTHER" id="PTHR35184:SF1">
    <property type="entry name" value="INTEGRAL MEMBRANE PROTEIN"/>
    <property type="match status" value="1"/>
</dbReference>
<feature type="transmembrane region" description="Helical" evidence="1">
    <location>
        <begin position="262"/>
        <end position="280"/>
    </location>
</feature>
<dbReference type="Proteomes" id="UP000672032">
    <property type="component" value="Chromosome 1"/>
</dbReference>
<feature type="transmembrane region" description="Helical" evidence="1">
    <location>
        <begin position="31"/>
        <end position="54"/>
    </location>
</feature>
<dbReference type="PANTHER" id="PTHR35184">
    <property type="entry name" value="YALI0C10208P"/>
    <property type="match status" value="1"/>
</dbReference>
<proteinExistence type="predicted"/>
<keyword evidence="1" id="KW-0812">Transmembrane</keyword>
<keyword evidence="3" id="KW-1185">Reference proteome</keyword>